<dbReference type="InterPro" id="IPR001932">
    <property type="entry name" value="PPM-type_phosphatase-like_dom"/>
</dbReference>
<feature type="non-terminal residue" evidence="2">
    <location>
        <position position="128"/>
    </location>
</feature>
<dbReference type="PANTHER" id="PTHR21586">
    <property type="entry name" value="TIPA"/>
    <property type="match status" value="1"/>
</dbReference>
<sequence length="128" mass="13563">NPIADAFGVVAREDSAILALADGVNWGEKASIAARCAVHGCLRHLNTALYSPAASAPENTTEVFVALLRSFHAAHSLILQEDGMLTTLTAAVIVPLADKDQFVVCVCNVGDSLAYVYSQKHGVREITQ</sequence>
<dbReference type="Gene3D" id="3.60.40.10">
    <property type="entry name" value="PPM-type phosphatase domain"/>
    <property type="match status" value="1"/>
</dbReference>
<dbReference type="SUPFAM" id="SSF81606">
    <property type="entry name" value="PP2C-like"/>
    <property type="match status" value="1"/>
</dbReference>
<protein>
    <recommendedName>
        <fullName evidence="1">PPM-type phosphatase domain-containing protein</fullName>
    </recommendedName>
</protein>
<proteinExistence type="predicted"/>
<evidence type="ECO:0000259" key="1">
    <source>
        <dbReference type="Pfam" id="PF13672"/>
    </source>
</evidence>
<accession>A0AAN8XK29</accession>
<name>A0AAN8XK29_HALRR</name>
<dbReference type="EMBL" id="JAXCGZ010006580">
    <property type="protein sequence ID" value="KAK7079669.1"/>
    <property type="molecule type" value="Genomic_DNA"/>
</dbReference>
<dbReference type="Pfam" id="PF13672">
    <property type="entry name" value="PP2C_2"/>
    <property type="match status" value="1"/>
</dbReference>
<evidence type="ECO:0000313" key="3">
    <source>
        <dbReference type="Proteomes" id="UP001381693"/>
    </source>
</evidence>
<evidence type="ECO:0000313" key="2">
    <source>
        <dbReference type="EMBL" id="KAK7079669.1"/>
    </source>
</evidence>
<dbReference type="InterPro" id="IPR036457">
    <property type="entry name" value="PPM-type-like_dom_sf"/>
</dbReference>
<feature type="non-terminal residue" evidence="2">
    <location>
        <position position="1"/>
    </location>
</feature>
<dbReference type="Proteomes" id="UP001381693">
    <property type="component" value="Unassembled WGS sequence"/>
</dbReference>
<organism evidence="2 3">
    <name type="scientific">Halocaridina rubra</name>
    <name type="common">Hawaiian red shrimp</name>
    <dbReference type="NCBI Taxonomy" id="373956"/>
    <lineage>
        <taxon>Eukaryota</taxon>
        <taxon>Metazoa</taxon>
        <taxon>Ecdysozoa</taxon>
        <taxon>Arthropoda</taxon>
        <taxon>Crustacea</taxon>
        <taxon>Multicrustacea</taxon>
        <taxon>Malacostraca</taxon>
        <taxon>Eumalacostraca</taxon>
        <taxon>Eucarida</taxon>
        <taxon>Decapoda</taxon>
        <taxon>Pleocyemata</taxon>
        <taxon>Caridea</taxon>
        <taxon>Atyoidea</taxon>
        <taxon>Atyidae</taxon>
        <taxon>Halocaridina</taxon>
    </lineage>
</organism>
<gene>
    <name evidence="2" type="ORF">SK128_015387</name>
</gene>
<comment type="caution">
    <text evidence="2">The sequence shown here is derived from an EMBL/GenBank/DDBJ whole genome shotgun (WGS) entry which is preliminary data.</text>
</comment>
<dbReference type="InterPro" id="IPR053287">
    <property type="entry name" value="PP2C-like_domain"/>
</dbReference>
<dbReference type="AlphaFoldDB" id="A0AAN8XK29"/>
<feature type="domain" description="PPM-type phosphatase" evidence="1">
    <location>
        <begin position="3"/>
        <end position="127"/>
    </location>
</feature>
<keyword evidence="3" id="KW-1185">Reference proteome</keyword>
<dbReference type="PANTHER" id="PTHR21586:SF0">
    <property type="entry name" value="PP2C-LIKE DOMAIN-CONTAINING PROTEIN CG9801"/>
    <property type="match status" value="1"/>
</dbReference>
<reference evidence="2 3" key="1">
    <citation type="submission" date="2023-11" db="EMBL/GenBank/DDBJ databases">
        <title>Halocaridina rubra genome assembly.</title>
        <authorList>
            <person name="Smith C."/>
        </authorList>
    </citation>
    <scope>NUCLEOTIDE SEQUENCE [LARGE SCALE GENOMIC DNA]</scope>
    <source>
        <strain evidence="2">EP-1</strain>
        <tissue evidence="2">Whole</tissue>
    </source>
</reference>